<keyword evidence="4" id="KW-1185">Reference proteome</keyword>
<feature type="transmembrane region" description="Helical" evidence="1">
    <location>
        <begin position="192"/>
        <end position="214"/>
    </location>
</feature>
<feature type="domain" description="DUF6534" evidence="2">
    <location>
        <begin position="164"/>
        <end position="246"/>
    </location>
</feature>
<feature type="transmembrane region" description="Helical" evidence="1">
    <location>
        <begin position="46"/>
        <end position="67"/>
    </location>
</feature>
<feature type="transmembrane region" description="Helical" evidence="1">
    <location>
        <begin position="226"/>
        <end position="245"/>
    </location>
</feature>
<protein>
    <recommendedName>
        <fullName evidence="2">DUF6534 domain-containing protein</fullName>
    </recommendedName>
</protein>
<organism evidence="3 4">
    <name type="scientific">Amanita thiersii Skay4041</name>
    <dbReference type="NCBI Taxonomy" id="703135"/>
    <lineage>
        <taxon>Eukaryota</taxon>
        <taxon>Fungi</taxon>
        <taxon>Dikarya</taxon>
        <taxon>Basidiomycota</taxon>
        <taxon>Agaricomycotina</taxon>
        <taxon>Agaricomycetes</taxon>
        <taxon>Agaricomycetidae</taxon>
        <taxon>Agaricales</taxon>
        <taxon>Pluteineae</taxon>
        <taxon>Amanitaceae</taxon>
        <taxon>Amanita</taxon>
    </lineage>
</organism>
<evidence type="ECO:0000313" key="4">
    <source>
        <dbReference type="Proteomes" id="UP000242287"/>
    </source>
</evidence>
<dbReference type="PANTHER" id="PTHR40465:SF1">
    <property type="entry name" value="DUF6534 DOMAIN-CONTAINING PROTEIN"/>
    <property type="match status" value="1"/>
</dbReference>
<keyword evidence="1" id="KW-0472">Membrane</keyword>
<dbReference type="EMBL" id="KZ302040">
    <property type="protein sequence ID" value="PFH49086.1"/>
    <property type="molecule type" value="Genomic_DNA"/>
</dbReference>
<proteinExistence type="predicted"/>
<sequence length="298" mass="32499">MDASLLDLVSNVEIALIVSSAIWGMTTLQIMIYYRNVSRDGIPFKFMVGVIWACNTVYSACVAIAVYKVTATKTQVSLNAVSFVIPFGSIFGSFVQSAVQAIYAFRIFRLSKSLYIPIACWSIAMFNFVVGMTFDLLIMNRPLAKMLHIGRKLNWLGVSWYGSTAAVDVLITGTLCYLNAGFDRRTRMVDKLALWIIQTGLVTSLLAVVIMIVATLPDITKSVGPWAALTAIITNLYPLMLISLLNGSSTSRTLTTPADEGFDSISFAIPPEIRTSISVDVEESGKAMEMQKAAQATG</sequence>
<dbReference type="AlphaFoldDB" id="A0A2A9NMW1"/>
<accession>A0A2A9NMW1</accession>
<keyword evidence="1" id="KW-0812">Transmembrane</keyword>
<feature type="transmembrane region" description="Helical" evidence="1">
    <location>
        <begin position="114"/>
        <end position="138"/>
    </location>
</feature>
<reference evidence="3 4" key="1">
    <citation type="submission" date="2014-02" db="EMBL/GenBank/DDBJ databases">
        <title>Transposable element dynamics among asymbiotic and ectomycorrhizal Amanita fungi.</title>
        <authorList>
            <consortium name="DOE Joint Genome Institute"/>
            <person name="Hess J."/>
            <person name="Skrede I."/>
            <person name="Wolfe B."/>
            <person name="LaButti K."/>
            <person name="Ohm R.A."/>
            <person name="Grigoriev I.V."/>
            <person name="Pringle A."/>
        </authorList>
    </citation>
    <scope>NUCLEOTIDE SEQUENCE [LARGE SCALE GENOMIC DNA]</scope>
    <source>
        <strain evidence="3 4">SKay4041</strain>
    </source>
</reference>
<name>A0A2A9NMW1_9AGAR</name>
<feature type="transmembrane region" description="Helical" evidence="1">
    <location>
        <begin position="14"/>
        <end position="34"/>
    </location>
</feature>
<feature type="transmembrane region" description="Helical" evidence="1">
    <location>
        <begin position="79"/>
        <end position="102"/>
    </location>
</feature>
<dbReference type="PANTHER" id="PTHR40465">
    <property type="entry name" value="CHROMOSOME 1, WHOLE GENOME SHOTGUN SEQUENCE"/>
    <property type="match status" value="1"/>
</dbReference>
<dbReference type="OrthoDB" id="2535105at2759"/>
<dbReference type="Pfam" id="PF20152">
    <property type="entry name" value="DUF6534"/>
    <property type="match status" value="1"/>
</dbReference>
<dbReference type="InterPro" id="IPR045339">
    <property type="entry name" value="DUF6534"/>
</dbReference>
<feature type="transmembrane region" description="Helical" evidence="1">
    <location>
        <begin position="158"/>
        <end position="180"/>
    </location>
</feature>
<evidence type="ECO:0000259" key="2">
    <source>
        <dbReference type="Pfam" id="PF20152"/>
    </source>
</evidence>
<keyword evidence="1" id="KW-1133">Transmembrane helix</keyword>
<dbReference type="STRING" id="703135.A0A2A9NMW1"/>
<evidence type="ECO:0000313" key="3">
    <source>
        <dbReference type="EMBL" id="PFH49086.1"/>
    </source>
</evidence>
<gene>
    <name evidence="3" type="ORF">AMATHDRAFT_5231</name>
</gene>
<evidence type="ECO:0000256" key="1">
    <source>
        <dbReference type="SAM" id="Phobius"/>
    </source>
</evidence>
<dbReference type="Proteomes" id="UP000242287">
    <property type="component" value="Unassembled WGS sequence"/>
</dbReference>